<organism evidence="2 3">
    <name type="scientific">Trinickia terrae</name>
    <dbReference type="NCBI Taxonomy" id="2571161"/>
    <lineage>
        <taxon>Bacteria</taxon>
        <taxon>Pseudomonadati</taxon>
        <taxon>Pseudomonadota</taxon>
        <taxon>Betaproteobacteria</taxon>
        <taxon>Burkholderiales</taxon>
        <taxon>Burkholderiaceae</taxon>
        <taxon>Trinickia</taxon>
    </lineage>
</organism>
<comment type="caution">
    <text evidence="2">The sequence shown here is derived from an EMBL/GenBank/DDBJ whole genome shotgun (WGS) entry which is preliminary data.</text>
</comment>
<keyword evidence="3" id="KW-1185">Reference proteome</keyword>
<proteinExistence type="predicted"/>
<dbReference type="InterPro" id="IPR041916">
    <property type="entry name" value="Anti_sigma_zinc_sf"/>
</dbReference>
<name>A0A4U1ID10_9BURK</name>
<feature type="domain" description="Putative zinc-finger" evidence="1">
    <location>
        <begin position="15"/>
        <end position="46"/>
    </location>
</feature>
<dbReference type="Pfam" id="PF13490">
    <property type="entry name" value="zf-HC2"/>
    <property type="match status" value="1"/>
</dbReference>
<dbReference type="RefSeq" id="WP_136892537.1">
    <property type="nucleotide sequence ID" value="NZ_SWJE01000002.1"/>
</dbReference>
<evidence type="ECO:0000259" key="1">
    <source>
        <dbReference type="Pfam" id="PF13490"/>
    </source>
</evidence>
<evidence type="ECO:0000313" key="2">
    <source>
        <dbReference type="EMBL" id="TKC91499.1"/>
    </source>
</evidence>
<protein>
    <recommendedName>
        <fullName evidence="1">Putative zinc-finger domain-containing protein</fullName>
    </recommendedName>
</protein>
<dbReference type="InterPro" id="IPR027383">
    <property type="entry name" value="Znf_put"/>
</dbReference>
<dbReference type="EMBL" id="SWJE01000002">
    <property type="protein sequence ID" value="TKC91499.1"/>
    <property type="molecule type" value="Genomic_DNA"/>
</dbReference>
<accession>A0A4U1ID10</accession>
<gene>
    <name evidence="2" type="ORF">FAZ69_03310</name>
</gene>
<dbReference type="AlphaFoldDB" id="A0A4U1ID10"/>
<evidence type="ECO:0000313" key="3">
    <source>
        <dbReference type="Proteomes" id="UP000305539"/>
    </source>
</evidence>
<dbReference type="OrthoDB" id="5958009at2"/>
<reference evidence="2 3" key="1">
    <citation type="submission" date="2019-04" db="EMBL/GenBank/DDBJ databases">
        <title>Trinickia sp. 7GSK02, isolated from subtropical forest soil.</title>
        <authorList>
            <person name="Gao Z.-H."/>
            <person name="Qiu L.-H."/>
        </authorList>
    </citation>
    <scope>NUCLEOTIDE SEQUENCE [LARGE SCALE GENOMIC DNA]</scope>
    <source>
        <strain evidence="2 3">7GSK02</strain>
    </source>
</reference>
<dbReference type="Proteomes" id="UP000305539">
    <property type="component" value="Unassembled WGS sequence"/>
</dbReference>
<dbReference type="Gene3D" id="1.10.10.1320">
    <property type="entry name" value="Anti-sigma factor, zinc-finger domain"/>
    <property type="match status" value="1"/>
</dbReference>
<sequence>MNKIPVDVERTHLHAWEMLPWLVNGTLPEAERAQVEAHLAGCESCREELARQRGLFSQMNAKEIEGPSADQGVARLLLQIDERPRQAAPAASGARAPRNRWAAIAYGLAALLVLETGGVAVLSSQSDAGSHASAVYRTLSLPDSTASRATIRLVVDPAMTAGGLQALLVPLHLQIVAGPTENGVYSLGPAAKRGDVERQIGELRAASGVRFVEPVGASRDTQ</sequence>